<evidence type="ECO:0000256" key="1">
    <source>
        <dbReference type="ARBA" id="ARBA00022676"/>
    </source>
</evidence>
<gene>
    <name evidence="6" type="ORF">GYA37_01340</name>
</gene>
<dbReference type="AlphaFoldDB" id="A0A7X9E6R4"/>
<evidence type="ECO:0000313" key="6">
    <source>
        <dbReference type="EMBL" id="NMB91474.1"/>
    </source>
</evidence>
<sequence length="426" mass="48972">MNILFINRWVGYNEGGNETHIKDLMYQFSKKGHIITVITTQGDSLDYLKDKINIEYVSGIHGYYSYRFLGFLYAFVFNLKCFVKFIELNKKLRRKGERFDVLSVHFSLEAFLARFIKLFFGVPYVLVLAGDTLFELIEGKRADGKVAISNFMNDQCKKYGYSAEIIPKGIDLSRFNPNVDCKDLFDENKLSGKVLILTVCRLDPRKDLITLVECANEIINKKKRRDFMFLIIGEGVERRRLEEKIENYGLKDNVKLIGKVLNSSNELPKYYVMSNLFVLPTLYEGFGWVYIEAMASGLPIVTTKVGSNEEVVGDIGVLIKPRDHVLLADTVLKILDDKENIEKMRKSGLEKVKAYSWDNIMFNYEGYYLSVSSKKCDSLSCKLFVLLSIFTDIIFVALKSFVNLFISRKRRYVGSWSGVGQEGMNK</sequence>
<comment type="caution">
    <text evidence="6">The sequence shown here is derived from an EMBL/GenBank/DDBJ whole genome shotgun (WGS) entry which is preliminary data.</text>
</comment>
<reference evidence="6 7" key="1">
    <citation type="journal article" date="2020" name="Biotechnol. Biofuels">
        <title>New insights from the biogas microbiome by comprehensive genome-resolved metagenomics of nearly 1600 species originating from multiple anaerobic digesters.</title>
        <authorList>
            <person name="Campanaro S."/>
            <person name="Treu L."/>
            <person name="Rodriguez-R L.M."/>
            <person name="Kovalovszki A."/>
            <person name="Ziels R.M."/>
            <person name="Maus I."/>
            <person name="Zhu X."/>
            <person name="Kougias P.G."/>
            <person name="Basile A."/>
            <person name="Luo G."/>
            <person name="Schluter A."/>
            <person name="Konstantinidis K.T."/>
            <person name="Angelidaki I."/>
        </authorList>
    </citation>
    <scope>NUCLEOTIDE SEQUENCE [LARGE SCALE GENOMIC DNA]</scope>
    <source>
        <strain evidence="6">AS27yjCOA_202</strain>
    </source>
</reference>
<name>A0A7X9E6R4_UNCKA</name>
<dbReference type="PANTHER" id="PTHR12526">
    <property type="entry name" value="GLYCOSYLTRANSFERASE"/>
    <property type="match status" value="1"/>
</dbReference>
<dbReference type="EMBL" id="JAAZNV010000006">
    <property type="protein sequence ID" value="NMB91474.1"/>
    <property type="molecule type" value="Genomic_DNA"/>
</dbReference>
<evidence type="ECO:0000313" key="7">
    <source>
        <dbReference type="Proteomes" id="UP000590542"/>
    </source>
</evidence>
<evidence type="ECO:0000256" key="3">
    <source>
        <dbReference type="SAM" id="Phobius"/>
    </source>
</evidence>
<dbReference type="Gene3D" id="3.40.50.2000">
    <property type="entry name" value="Glycogen Phosphorylase B"/>
    <property type="match status" value="2"/>
</dbReference>
<feature type="domain" description="Glycosyl transferase family 1" evidence="4">
    <location>
        <begin position="186"/>
        <end position="348"/>
    </location>
</feature>
<dbReference type="SUPFAM" id="SSF53756">
    <property type="entry name" value="UDP-Glycosyltransferase/glycogen phosphorylase"/>
    <property type="match status" value="1"/>
</dbReference>
<feature type="domain" description="Glycosyltransferase subfamily 4-like N-terminal" evidence="5">
    <location>
        <begin position="15"/>
        <end position="174"/>
    </location>
</feature>
<dbReference type="Pfam" id="PF00534">
    <property type="entry name" value="Glycos_transf_1"/>
    <property type="match status" value="1"/>
</dbReference>
<dbReference type="InterPro" id="IPR001296">
    <property type="entry name" value="Glyco_trans_1"/>
</dbReference>
<protein>
    <submittedName>
        <fullName evidence="6">Glycosyltransferase family 4 protein</fullName>
    </submittedName>
</protein>
<feature type="transmembrane region" description="Helical" evidence="3">
    <location>
        <begin position="383"/>
        <end position="406"/>
    </location>
</feature>
<dbReference type="Pfam" id="PF13439">
    <property type="entry name" value="Glyco_transf_4"/>
    <property type="match status" value="1"/>
</dbReference>
<dbReference type="Proteomes" id="UP000590542">
    <property type="component" value="Unassembled WGS sequence"/>
</dbReference>
<keyword evidence="3" id="KW-0812">Transmembrane</keyword>
<evidence type="ECO:0000259" key="4">
    <source>
        <dbReference type="Pfam" id="PF00534"/>
    </source>
</evidence>
<proteinExistence type="predicted"/>
<organism evidence="6 7">
    <name type="scientific">candidate division WWE3 bacterium</name>
    <dbReference type="NCBI Taxonomy" id="2053526"/>
    <lineage>
        <taxon>Bacteria</taxon>
        <taxon>Katanobacteria</taxon>
    </lineage>
</organism>
<dbReference type="PANTHER" id="PTHR12526:SF510">
    <property type="entry name" value="D-INOSITOL 3-PHOSPHATE GLYCOSYLTRANSFERASE"/>
    <property type="match status" value="1"/>
</dbReference>
<dbReference type="CDD" id="cd03801">
    <property type="entry name" value="GT4_PimA-like"/>
    <property type="match status" value="1"/>
</dbReference>
<keyword evidence="3" id="KW-1133">Transmembrane helix</keyword>
<evidence type="ECO:0000256" key="2">
    <source>
        <dbReference type="ARBA" id="ARBA00022679"/>
    </source>
</evidence>
<evidence type="ECO:0000259" key="5">
    <source>
        <dbReference type="Pfam" id="PF13439"/>
    </source>
</evidence>
<keyword evidence="2 6" id="KW-0808">Transferase</keyword>
<accession>A0A7X9E6R4</accession>
<keyword evidence="3" id="KW-0472">Membrane</keyword>
<dbReference type="GO" id="GO:0016757">
    <property type="term" value="F:glycosyltransferase activity"/>
    <property type="evidence" value="ECO:0007669"/>
    <property type="project" value="UniProtKB-KW"/>
</dbReference>
<keyword evidence="1" id="KW-0328">Glycosyltransferase</keyword>
<dbReference type="InterPro" id="IPR028098">
    <property type="entry name" value="Glyco_trans_4-like_N"/>
</dbReference>